<dbReference type="Proteomes" id="UP000023152">
    <property type="component" value="Unassembled WGS sequence"/>
</dbReference>
<protein>
    <submittedName>
        <fullName evidence="3">Uncharacterized protein</fullName>
    </submittedName>
</protein>
<organism evidence="3 4">
    <name type="scientific">Reticulomyxa filosa</name>
    <dbReference type="NCBI Taxonomy" id="46433"/>
    <lineage>
        <taxon>Eukaryota</taxon>
        <taxon>Sar</taxon>
        <taxon>Rhizaria</taxon>
        <taxon>Retaria</taxon>
        <taxon>Foraminifera</taxon>
        <taxon>Monothalamids</taxon>
        <taxon>Reticulomyxidae</taxon>
        <taxon>Reticulomyxa</taxon>
    </lineage>
</organism>
<keyword evidence="2" id="KW-1133">Transmembrane helix</keyword>
<gene>
    <name evidence="3" type="ORF">RFI_05892</name>
</gene>
<evidence type="ECO:0000313" key="4">
    <source>
        <dbReference type="Proteomes" id="UP000023152"/>
    </source>
</evidence>
<keyword evidence="2" id="KW-0812">Transmembrane</keyword>
<accession>X6NZB9</accession>
<feature type="transmembrane region" description="Helical" evidence="2">
    <location>
        <begin position="429"/>
        <end position="448"/>
    </location>
</feature>
<sequence>MLDLKYIQNNVIKHLLPNCNVLFQYLLNVHKRYFKLEKIKVHSVTTTVRHFNTFCKSSYNFFCVCNTVKLIIFFRFVFKLSSFKKILEVCQEKKKEPRSGNVLLGIMALNLANFVAFGLFTFGGSTFYGFYESWRHYSDLNKVKKFPSYIPPAVEEGGTVAAPEVNSNSVLPPAQDGYYYIQGKLSTTKPVTVATSKGPSLVNSLSFDFAICQYQLWQILGHDEMDQEQEQEQEQEVMTSKRDRRGRSSMASFSKSSGRNKKLLFKTHVEYRPLYIQNIDVNEFKAVIPLSPICSKSSKTPFFNDSGIEINMPSLVDAIKKKLYKWCKKQGLSVAMNDSSRNENSHNKHWNNEEPDQEEDNSLVHSSFSNGNTRYEHQLWGIRNEEVWTVVGVWDGYNKIEPKEGLFCDISRYSIDEIKSKKKLQMIENAVAGVTVCVVGGAIVYWRWKNSV</sequence>
<keyword evidence="4" id="KW-1185">Reference proteome</keyword>
<feature type="region of interest" description="Disordered" evidence="1">
    <location>
        <begin position="337"/>
        <end position="363"/>
    </location>
</feature>
<feature type="compositionally biased region" description="Acidic residues" evidence="1">
    <location>
        <begin position="225"/>
        <end position="235"/>
    </location>
</feature>
<evidence type="ECO:0000313" key="3">
    <source>
        <dbReference type="EMBL" id="ETO31228.1"/>
    </source>
</evidence>
<reference evidence="3 4" key="1">
    <citation type="journal article" date="2013" name="Curr. Biol.">
        <title>The Genome of the Foraminiferan Reticulomyxa filosa.</title>
        <authorList>
            <person name="Glockner G."/>
            <person name="Hulsmann N."/>
            <person name="Schleicher M."/>
            <person name="Noegel A.A."/>
            <person name="Eichinger L."/>
            <person name="Gallinger C."/>
            <person name="Pawlowski J."/>
            <person name="Sierra R."/>
            <person name="Euteneuer U."/>
            <person name="Pillet L."/>
            <person name="Moustafa A."/>
            <person name="Platzer M."/>
            <person name="Groth M."/>
            <person name="Szafranski K."/>
            <person name="Schliwa M."/>
        </authorList>
    </citation>
    <scope>NUCLEOTIDE SEQUENCE [LARGE SCALE GENOMIC DNA]</scope>
</reference>
<dbReference type="AlphaFoldDB" id="X6NZB9"/>
<feature type="transmembrane region" description="Helical" evidence="2">
    <location>
        <begin position="102"/>
        <end position="131"/>
    </location>
</feature>
<name>X6NZB9_RETFI</name>
<feature type="transmembrane region" description="Helical" evidence="2">
    <location>
        <begin position="59"/>
        <end position="78"/>
    </location>
</feature>
<evidence type="ECO:0000256" key="2">
    <source>
        <dbReference type="SAM" id="Phobius"/>
    </source>
</evidence>
<comment type="caution">
    <text evidence="3">The sequence shown here is derived from an EMBL/GenBank/DDBJ whole genome shotgun (WGS) entry which is preliminary data.</text>
</comment>
<dbReference type="EMBL" id="ASPP01005067">
    <property type="protein sequence ID" value="ETO31228.1"/>
    <property type="molecule type" value="Genomic_DNA"/>
</dbReference>
<feature type="compositionally biased region" description="Basic and acidic residues" evidence="1">
    <location>
        <begin position="340"/>
        <end position="352"/>
    </location>
</feature>
<feature type="region of interest" description="Disordered" evidence="1">
    <location>
        <begin position="225"/>
        <end position="255"/>
    </location>
</feature>
<proteinExistence type="predicted"/>
<keyword evidence="2" id="KW-0472">Membrane</keyword>
<evidence type="ECO:0000256" key="1">
    <source>
        <dbReference type="SAM" id="MobiDB-lite"/>
    </source>
</evidence>